<dbReference type="InterPro" id="IPR048279">
    <property type="entry name" value="MdtK-like"/>
</dbReference>
<feature type="transmembrane region" description="Helical" evidence="10">
    <location>
        <begin position="21"/>
        <end position="38"/>
    </location>
</feature>
<proteinExistence type="predicted"/>
<comment type="subcellular location">
    <subcellularLocation>
        <location evidence="1">Cell membrane</location>
        <topology evidence="1">Multi-pass membrane protein</topology>
    </subcellularLocation>
</comment>
<keyword evidence="8 10" id="KW-0472">Membrane</keyword>
<dbReference type="AlphaFoldDB" id="A0A7J0BX15"/>
<feature type="transmembrane region" description="Helical" evidence="10">
    <location>
        <begin position="195"/>
        <end position="219"/>
    </location>
</feature>
<feature type="transmembrane region" description="Helical" evidence="10">
    <location>
        <begin position="169"/>
        <end position="189"/>
    </location>
</feature>
<dbReference type="GO" id="GO:0006811">
    <property type="term" value="P:monoatomic ion transport"/>
    <property type="evidence" value="ECO:0007669"/>
    <property type="project" value="UniProtKB-KW"/>
</dbReference>
<sequence>MLAALKRRWSSPGGYRDVLRVGLPLVVSLGSTTVMEFTDRVFLSHYSQDAIAASMPAAMTNLVFLLFFIGVGSYVNVFIAQYDGAGSRTRVGAALWQSIYFSMFGAVVLASMAFFAEPIFRMAGHSESVFRMEVTYFRILSVGSGLALAASCVGCFFSGRGITKPNMMVNVIATAINIPLDYVLIFGVGPFPEMGIAGAGIATASSWGMQLAMYCWLVFTRKNDCAYAVRRARAFDRPLFMRMMRFGLPSGVNAFFDLFAVAFFIFMVGRLGRAELAASNIVFSLDTVAFLPMIGLNIAISTLVGQALGRGRPEEAVRATSSTLHIAMVWMGSMAVLFVTAPEWLLSVFRPEAMPGGADAVWFAQVEQAGVVLLRFVALYSLLSSTMLVYFGAVRGAGDTVFVMWAIMLSAILLLAVPIYVAQAFFGAGLNTLWGIFTLYVVVLSVVAYLRYHRGPWKTMLVIERPAADEAVPDKTIPPQPPC</sequence>
<evidence type="ECO:0000256" key="3">
    <source>
        <dbReference type="ARBA" id="ARBA00022449"/>
    </source>
</evidence>
<dbReference type="Proteomes" id="UP000503820">
    <property type="component" value="Unassembled WGS sequence"/>
</dbReference>
<evidence type="ECO:0000313" key="11">
    <source>
        <dbReference type="EMBL" id="GFM38256.1"/>
    </source>
</evidence>
<dbReference type="RefSeq" id="WP_174410881.1">
    <property type="nucleotide sequence ID" value="NZ_BLVP01000036.1"/>
</dbReference>
<evidence type="ECO:0000256" key="1">
    <source>
        <dbReference type="ARBA" id="ARBA00004651"/>
    </source>
</evidence>
<comment type="caution">
    <text evidence="11">The sequence shown here is derived from an EMBL/GenBank/DDBJ whole genome shotgun (WGS) entry which is preliminary data.</text>
</comment>
<dbReference type="Pfam" id="PF01554">
    <property type="entry name" value="MatE"/>
    <property type="match status" value="2"/>
</dbReference>
<feature type="transmembrane region" description="Helical" evidence="10">
    <location>
        <begin position="136"/>
        <end position="157"/>
    </location>
</feature>
<organism evidence="11 12">
    <name type="scientific">Desulfovibrio psychrotolerans</name>
    <dbReference type="NCBI Taxonomy" id="415242"/>
    <lineage>
        <taxon>Bacteria</taxon>
        <taxon>Pseudomonadati</taxon>
        <taxon>Thermodesulfobacteriota</taxon>
        <taxon>Desulfovibrionia</taxon>
        <taxon>Desulfovibrionales</taxon>
        <taxon>Desulfovibrionaceae</taxon>
        <taxon>Desulfovibrio</taxon>
    </lineage>
</organism>
<dbReference type="PANTHER" id="PTHR43298:SF2">
    <property type="entry name" value="FMN_FAD EXPORTER YEEO-RELATED"/>
    <property type="match status" value="1"/>
</dbReference>
<feature type="transmembrane region" description="Helical" evidence="10">
    <location>
        <begin position="402"/>
        <end position="426"/>
    </location>
</feature>
<keyword evidence="5 10" id="KW-0812">Transmembrane</keyword>
<feature type="transmembrane region" description="Helical" evidence="10">
    <location>
        <begin position="246"/>
        <end position="268"/>
    </location>
</feature>
<feature type="transmembrane region" description="Helical" evidence="10">
    <location>
        <begin position="58"/>
        <end position="79"/>
    </location>
</feature>
<evidence type="ECO:0000256" key="7">
    <source>
        <dbReference type="ARBA" id="ARBA00023065"/>
    </source>
</evidence>
<name>A0A7J0BX15_9BACT</name>
<reference evidence="11 12" key="1">
    <citation type="submission" date="2020-05" db="EMBL/GenBank/DDBJ databases">
        <title>Draft genome sequence of Desulfovibrio psychrotolerans JS1T.</title>
        <authorList>
            <person name="Ueno A."/>
            <person name="Tamazawa S."/>
            <person name="Tamamura S."/>
            <person name="Murakami T."/>
            <person name="Kiyama T."/>
            <person name="Inomata H."/>
            <person name="Amano Y."/>
            <person name="Miyakawa K."/>
            <person name="Tamaki H."/>
            <person name="Naganuma T."/>
            <person name="Kaneko K."/>
        </authorList>
    </citation>
    <scope>NUCLEOTIDE SEQUENCE [LARGE SCALE GENOMIC DNA]</scope>
    <source>
        <strain evidence="11 12">JS1</strain>
    </source>
</reference>
<dbReference type="GO" id="GO:0042910">
    <property type="term" value="F:xenobiotic transmembrane transporter activity"/>
    <property type="evidence" value="ECO:0007669"/>
    <property type="project" value="InterPro"/>
</dbReference>
<evidence type="ECO:0000256" key="2">
    <source>
        <dbReference type="ARBA" id="ARBA00022448"/>
    </source>
</evidence>
<feature type="transmembrane region" description="Helical" evidence="10">
    <location>
        <begin position="329"/>
        <end position="349"/>
    </location>
</feature>
<dbReference type="PIRSF" id="PIRSF006603">
    <property type="entry name" value="DinF"/>
    <property type="match status" value="1"/>
</dbReference>
<evidence type="ECO:0000256" key="6">
    <source>
        <dbReference type="ARBA" id="ARBA00022989"/>
    </source>
</evidence>
<keyword evidence="4" id="KW-1003">Cell membrane</keyword>
<keyword evidence="7" id="KW-0406">Ion transport</keyword>
<feature type="transmembrane region" description="Helical" evidence="10">
    <location>
        <begin position="91"/>
        <end position="116"/>
    </location>
</feature>
<dbReference type="PANTHER" id="PTHR43298">
    <property type="entry name" value="MULTIDRUG RESISTANCE PROTEIN NORM-RELATED"/>
    <property type="match status" value="1"/>
</dbReference>
<evidence type="ECO:0000256" key="10">
    <source>
        <dbReference type="SAM" id="Phobius"/>
    </source>
</evidence>
<feature type="transmembrane region" description="Helical" evidence="10">
    <location>
        <begin position="432"/>
        <end position="450"/>
    </location>
</feature>
<evidence type="ECO:0000256" key="5">
    <source>
        <dbReference type="ARBA" id="ARBA00022692"/>
    </source>
</evidence>
<keyword evidence="6 10" id="KW-1133">Transmembrane helix</keyword>
<dbReference type="InterPro" id="IPR050222">
    <property type="entry name" value="MATE_MdtK"/>
</dbReference>
<gene>
    <name evidence="11" type="ORF">DSM19430T_29400</name>
</gene>
<dbReference type="NCBIfam" id="TIGR00797">
    <property type="entry name" value="matE"/>
    <property type="match status" value="1"/>
</dbReference>
<dbReference type="EMBL" id="BLVP01000036">
    <property type="protein sequence ID" value="GFM38256.1"/>
    <property type="molecule type" value="Genomic_DNA"/>
</dbReference>
<keyword evidence="3" id="KW-0050">Antiport</keyword>
<dbReference type="GO" id="GO:0015297">
    <property type="term" value="F:antiporter activity"/>
    <property type="evidence" value="ECO:0007669"/>
    <property type="project" value="UniProtKB-KW"/>
</dbReference>
<evidence type="ECO:0000256" key="4">
    <source>
        <dbReference type="ARBA" id="ARBA00022475"/>
    </source>
</evidence>
<evidence type="ECO:0000313" key="12">
    <source>
        <dbReference type="Proteomes" id="UP000503820"/>
    </source>
</evidence>
<protein>
    <recommendedName>
        <fullName evidence="9">Multidrug-efflux transporter</fullName>
    </recommendedName>
</protein>
<feature type="transmembrane region" description="Helical" evidence="10">
    <location>
        <begin position="288"/>
        <end position="308"/>
    </location>
</feature>
<dbReference type="CDD" id="cd13133">
    <property type="entry name" value="MATE_like_7"/>
    <property type="match status" value="1"/>
</dbReference>
<dbReference type="GO" id="GO:0005886">
    <property type="term" value="C:plasma membrane"/>
    <property type="evidence" value="ECO:0007669"/>
    <property type="project" value="UniProtKB-SubCell"/>
</dbReference>
<keyword evidence="2" id="KW-0813">Transport</keyword>
<feature type="transmembrane region" description="Helical" evidence="10">
    <location>
        <begin position="369"/>
        <end position="390"/>
    </location>
</feature>
<dbReference type="InterPro" id="IPR002528">
    <property type="entry name" value="MATE_fam"/>
</dbReference>
<keyword evidence="12" id="KW-1185">Reference proteome</keyword>
<accession>A0A7J0BX15</accession>
<evidence type="ECO:0000256" key="9">
    <source>
        <dbReference type="ARBA" id="ARBA00031636"/>
    </source>
</evidence>
<evidence type="ECO:0000256" key="8">
    <source>
        <dbReference type="ARBA" id="ARBA00023136"/>
    </source>
</evidence>